<name>A0AAX4P4M7_9CHLO</name>
<protein>
    <submittedName>
        <fullName evidence="13">Sialyltransferase</fullName>
    </submittedName>
</protein>
<dbReference type="GO" id="GO:0003828">
    <property type="term" value="F:alpha-N-acetylneuraminate alpha-2,8-sialyltransferase activity"/>
    <property type="evidence" value="ECO:0007669"/>
    <property type="project" value="TreeGrafter"/>
</dbReference>
<gene>
    <name evidence="13" type="ORF">HKI87_03g26580</name>
</gene>
<feature type="region of interest" description="Disordered" evidence="11">
    <location>
        <begin position="134"/>
        <end position="171"/>
    </location>
</feature>
<keyword evidence="6" id="KW-0735">Signal-anchor</keyword>
<dbReference type="PANTHER" id="PTHR11987">
    <property type="entry name" value="ALPHA-2,8-SIALYLTRANSFERASE"/>
    <property type="match status" value="1"/>
</dbReference>
<feature type="region of interest" description="Disordered" evidence="11">
    <location>
        <begin position="186"/>
        <end position="250"/>
    </location>
</feature>
<accession>A0AAX4P4M7</accession>
<feature type="transmembrane region" description="Helical" evidence="12">
    <location>
        <begin position="53"/>
        <end position="72"/>
    </location>
</feature>
<reference evidence="13 14" key="1">
    <citation type="submission" date="2024-03" db="EMBL/GenBank/DDBJ databases">
        <title>Complete genome sequence of the green alga Chloropicon roscoffensis RCC1871.</title>
        <authorList>
            <person name="Lemieux C."/>
            <person name="Pombert J.-F."/>
            <person name="Otis C."/>
            <person name="Turmel M."/>
        </authorList>
    </citation>
    <scope>NUCLEOTIDE SEQUENCE [LARGE SCALE GENOMIC DNA]</scope>
    <source>
        <strain evidence="13 14">RCC1871</strain>
    </source>
</reference>
<keyword evidence="3 13" id="KW-0328">Glycosyltransferase</keyword>
<keyword evidence="10" id="KW-0325">Glycoprotein</keyword>
<feature type="compositionally biased region" description="Basic residues" evidence="11">
    <location>
        <begin position="303"/>
        <end position="314"/>
    </location>
</feature>
<feature type="compositionally biased region" description="Basic residues" evidence="11">
    <location>
        <begin position="144"/>
        <end position="153"/>
    </location>
</feature>
<dbReference type="InterPro" id="IPR050943">
    <property type="entry name" value="Glycosyltr_29_Sialyltrsf"/>
</dbReference>
<proteinExistence type="inferred from homology"/>
<evidence type="ECO:0000256" key="1">
    <source>
        <dbReference type="ARBA" id="ARBA00004323"/>
    </source>
</evidence>
<evidence type="ECO:0000256" key="8">
    <source>
        <dbReference type="ARBA" id="ARBA00023034"/>
    </source>
</evidence>
<dbReference type="GO" id="GO:0000139">
    <property type="term" value="C:Golgi membrane"/>
    <property type="evidence" value="ECO:0007669"/>
    <property type="project" value="UniProtKB-SubCell"/>
</dbReference>
<feature type="region of interest" description="Disordered" evidence="11">
    <location>
        <begin position="1"/>
        <end position="42"/>
    </location>
</feature>
<comment type="similarity">
    <text evidence="2">Belongs to the glycosyltransferase 29 family.</text>
</comment>
<dbReference type="PANTHER" id="PTHR11987:SF53">
    <property type="entry name" value="ALPHA-2,8-SIALYLTRANSFERASE 8F-LIKE"/>
    <property type="match status" value="1"/>
</dbReference>
<keyword evidence="9 12" id="KW-0472">Membrane</keyword>
<evidence type="ECO:0000313" key="13">
    <source>
        <dbReference type="EMBL" id="WZN61124.1"/>
    </source>
</evidence>
<feature type="compositionally biased region" description="Basic and acidic residues" evidence="11">
    <location>
        <begin position="223"/>
        <end position="233"/>
    </location>
</feature>
<evidence type="ECO:0000256" key="12">
    <source>
        <dbReference type="SAM" id="Phobius"/>
    </source>
</evidence>
<evidence type="ECO:0000256" key="5">
    <source>
        <dbReference type="ARBA" id="ARBA00022692"/>
    </source>
</evidence>
<dbReference type="Proteomes" id="UP001472866">
    <property type="component" value="Chromosome 03"/>
</dbReference>
<keyword evidence="4" id="KW-0808">Transferase</keyword>
<dbReference type="Pfam" id="PF00777">
    <property type="entry name" value="Glyco_transf_29"/>
    <property type="match status" value="1"/>
</dbReference>
<dbReference type="Gene3D" id="3.90.1480.20">
    <property type="entry name" value="Glycosyl transferase family 29"/>
    <property type="match status" value="1"/>
</dbReference>
<evidence type="ECO:0000256" key="6">
    <source>
        <dbReference type="ARBA" id="ARBA00022968"/>
    </source>
</evidence>
<feature type="region of interest" description="Disordered" evidence="11">
    <location>
        <begin position="273"/>
        <end position="324"/>
    </location>
</feature>
<keyword evidence="7 12" id="KW-1133">Transmembrane helix</keyword>
<organism evidence="13 14">
    <name type="scientific">Chloropicon roscoffensis</name>
    <dbReference type="NCBI Taxonomy" id="1461544"/>
    <lineage>
        <taxon>Eukaryota</taxon>
        <taxon>Viridiplantae</taxon>
        <taxon>Chlorophyta</taxon>
        <taxon>Chloropicophyceae</taxon>
        <taxon>Chloropicales</taxon>
        <taxon>Chloropicaceae</taxon>
        <taxon>Chloropicon</taxon>
    </lineage>
</organism>
<dbReference type="GO" id="GO:0009311">
    <property type="term" value="P:oligosaccharide metabolic process"/>
    <property type="evidence" value="ECO:0007669"/>
    <property type="project" value="TreeGrafter"/>
</dbReference>
<evidence type="ECO:0000313" key="14">
    <source>
        <dbReference type="Proteomes" id="UP001472866"/>
    </source>
</evidence>
<evidence type="ECO:0000256" key="4">
    <source>
        <dbReference type="ARBA" id="ARBA00022679"/>
    </source>
</evidence>
<keyword evidence="8" id="KW-0333">Golgi apparatus</keyword>
<keyword evidence="14" id="KW-1185">Reference proteome</keyword>
<sequence>MGSQENHSRGGVEDERAAARSDQNEETVPLVSAEQDLERTKRQQGVQVSKGKMYTLLGTILVLFGLLVANTFTDWQAFRGVLQVERENVDVTGLVPEEVVRPLQLVNAEQAQADFEVDEQIAMEEVLSQSHSANVVLGKEEKQKKKKEKKKKAETKTEAAPEVAVGGGSDNEVDGIRAQIQAVKKRMAEKKGASGEARRQNEVDRREVEALERRLRKATGSTDKYDPEREKQRREKYKRLEKRREEAKVARKISLDPEVERIVNSFDGDLRPPEYCFTSPKGNPARPKQDAASGGGGGAKGRGLLRRRRKRNKNRPSTGGGRVPPDWAVLPLNASQAILRVAAEKYPCLILHKDCFDASYYSGAKKLRQWYEKAYFAKSKLTWEERLEKLEDFSKLRLGTCAVVGNADNTIKGKFGKEIDEHDFVIRYNVITKPFEEAIGKKTDGLFDKMNYLGTEFAPDTTPTTFNLFPKYIPNELNPAKLPGRKKALLYGPPFLSQWRRDANRMIDLYKEAKNIHVVIRAYGQNKMQHASGGVSRVRAIVELLRLGVCDRLDLYGFSSGGGKYFIQRMKVSSAHPIRAENFVYRLWMATGVHGKFCMYGD</sequence>
<evidence type="ECO:0000256" key="10">
    <source>
        <dbReference type="ARBA" id="ARBA00023180"/>
    </source>
</evidence>
<keyword evidence="5 12" id="KW-0812">Transmembrane</keyword>
<feature type="compositionally biased region" description="Basic and acidic residues" evidence="11">
    <location>
        <begin position="1"/>
        <end position="23"/>
    </location>
</feature>
<evidence type="ECO:0000256" key="9">
    <source>
        <dbReference type="ARBA" id="ARBA00023136"/>
    </source>
</evidence>
<feature type="compositionally biased region" description="Basic and acidic residues" evidence="11">
    <location>
        <begin position="189"/>
        <end position="213"/>
    </location>
</feature>
<evidence type="ECO:0000256" key="7">
    <source>
        <dbReference type="ARBA" id="ARBA00022989"/>
    </source>
</evidence>
<comment type="subcellular location">
    <subcellularLocation>
        <location evidence="1">Golgi apparatus membrane</location>
        <topology evidence="1">Single-pass type II membrane protein</topology>
    </subcellularLocation>
</comment>
<dbReference type="GO" id="GO:0006491">
    <property type="term" value="P:N-glycan processing"/>
    <property type="evidence" value="ECO:0007669"/>
    <property type="project" value="TreeGrafter"/>
</dbReference>
<dbReference type="InterPro" id="IPR038578">
    <property type="entry name" value="GT29-like_sf"/>
</dbReference>
<evidence type="ECO:0000256" key="2">
    <source>
        <dbReference type="ARBA" id="ARBA00006003"/>
    </source>
</evidence>
<evidence type="ECO:0000256" key="3">
    <source>
        <dbReference type="ARBA" id="ARBA00022676"/>
    </source>
</evidence>
<evidence type="ECO:0000256" key="11">
    <source>
        <dbReference type="SAM" id="MobiDB-lite"/>
    </source>
</evidence>
<dbReference type="InterPro" id="IPR001675">
    <property type="entry name" value="Glyco_trans_29"/>
</dbReference>
<dbReference type="AlphaFoldDB" id="A0AAX4P4M7"/>
<dbReference type="EMBL" id="CP151503">
    <property type="protein sequence ID" value="WZN61124.1"/>
    <property type="molecule type" value="Genomic_DNA"/>
</dbReference>